<organism evidence="1 2">
    <name type="scientific">Puccinia coronata f. sp. avenae</name>
    <dbReference type="NCBI Taxonomy" id="200324"/>
    <lineage>
        <taxon>Eukaryota</taxon>
        <taxon>Fungi</taxon>
        <taxon>Dikarya</taxon>
        <taxon>Basidiomycota</taxon>
        <taxon>Pucciniomycotina</taxon>
        <taxon>Pucciniomycetes</taxon>
        <taxon>Pucciniales</taxon>
        <taxon>Pucciniaceae</taxon>
        <taxon>Puccinia</taxon>
    </lineage>
</organism>
<dbReference type="Proteomes" id="UP000235392">
    <property type="component" value="Unassembled WGS sequence"/>
</dbReference>
<protein>
    <submittedName>
        <fullName evidence="1">Uncharacterized protein</fullName>
    </submittedName>
</protein>
<dbReference type="EMBL" id="PGCI01000103">
    <property type="protein sequence ID" value="PLW40350.1"/>
    <property type="molecule type" value="Genomic_DNA"/>
</dbReference>
<sequence length="246" mass="27467">MLGHIPITGVVYPCGVYPVKMLAQGELSRQDGPADSRAKELPSSRNRTYPVEMEWLARGPKNFHRNRRNSAMQVTVVVGTISHWDNVAGTRPAGFTIAYLFEKMRLRWGRLLRSREWAQEGSWSGSLIAAEQLKTIGCCLLVNVPLKTHDAIATQDFTDDRSDCSWVHAASEDVPSPIPTISSRYNDHQVTGLGDQRTTACISSNFLSLTNVGRKAKALVDVLSCSVFSRDRLMFPQSHWYTSRAD</sequence>
<evidence type="ECO:0000313" key="1">
    <source>
        <dbReference type="EMBL" id="PLW40350.1"/>
    </source>
</evidence>
<evidence type="ECO:0000313" key="2">
    <source>
        <dbReference type="Proteomes" id="UP000235392"/>
    </source>
</evidence>
<reference evidence="1 2" key="1">
    <citation type="submission" date="2017-11" db="EMBL/GenBank/DDBJ databases">
        <title>De novo assembly and phasing of dikaryotic genomes from two isolates of Puccinia coronata f. sp. avenae, the causal agent of oat crown rust.</title>
        <authorList>
            <person name="Miller M.E."/>
            <person name="Zhang Y."/>
            <person name="Omidvar V."/>
            <person name="Sperschneider J."/>
            <person name="Schwessinger B."/>
            <person name="Raley C."/>
            <person name="Palmer J.M."/>
            <person name="Garnica D."/>
            <person name="Upadhyaya N."/>
            <person name="Rathjen J."/>
            <person name="Taylor J.M."/>
            <person name="Park R.F."/>
            <person name="Dodds P.N."/>
            <person name="Hirsch C.D."/>
            <person name="Kianian S.F."/>
            <person name="Figueroa M."/>
        </authorList>
    </citation>
    <scope>NUCLEOTIDE SEQUENCE [LARGE SCALE GENOMIC DNA]</scope>
    <source>
        <strain evidence="1">12SD80</strain>
    </source>
</reference>
<proteinExistence type="predicted"/>
<dbReference type="AlphaFoldDB" id="A0A2N5URG6"/>
<comment type="caution">
    <text evidence="1">The sequence shown here is derived from an EMBL/GenBank/DDBJ whole genome shotgun (WGS) entry which is preliminary data.</text>
</comment>
<name>A0A2N5URG6_9BASI</name>
<gene>
    <name evidence="1" type="ORF">PCASD_07278</name>
</gene>
<accession>A0A2N5URG6</accession>